<reference evidence="5" key="1">
    <citation type="submission" date="2010-02" db="EMBL/GenBank/DDBJ databases">
        <title>Sequencing and annotation of the Blastocystis hominis genome.</title>
        <authorList>
            <person name="Wincker P."/>
        </authorList>
    </citation>
    <scope>NUCLEOTIDE SEQUENCE</scope>
    <source>
        <strain evidence="5">Singapore isolate B</strain>
    </source>
</reference>
<evidence type="ECO:0000259" key="4">
    <source>
        <dbReference type="PROSITE" id="PS50067"/>
    </source>
</evidence>
<keyword evidence="1" id="KW-0505">Motor protein</keyword>
<dbReference type="AlphaFoldDB" id="D8LV40"/>
<feature type="binding site" evidence="1">
    <location>
        <begin position="660"/>
        <end position="667"/>
    </location>
    <ligand>
        <name>ATP</name>
        <dbReference type="ChEBI" id="CHEBI:30616"/>
    </ligand>
</feature>
<dbReference type="Proteomes" id="UP000008312">
    <property type="component" value="Unassembled WGS sequence"/>
</dbReference>
<accession>D8LV40</accession>
<dbReference type="PROSITE" id="PS50067">
    <property type="entry name" value="KINESIN_MOTOR_2"/>
    <property type="match status" value="1"/>
</dbReference>
<evidence type="ECO:0000313" key="5">
    <source>
        <dbReference type="EMBL" id="CBK19679.2"/>
    </source>
</evidence>
<feature type="region of interest" description="Disordered" evidence="3">
    <location>
        <begin position="1"/>
        <end position="36"/>
    </location>
</feature>
<keyword evidence="1" id="KW-0547">Nucleotide-binding</keyword>
<keyword evidence="2" id="KW-0175">Coiled coil</keyword>
<dbReference type="GO" id="GO:0008017">
    <property type="term" value="F:microtubule binding"/>
    <property type="evidence" value="ECO:0007669"/>
    <property type="project" value="InterPro"/>
</dbReference>
<feature type="compositionally biased region" description="Acidic residues" evidence="3">
    <location>
        <begin position="378"/>
        <end position="388"/>
    </location>
</feature>
<dbReference type="GO" id="GO:0015630">
    <property type="term" value="C:microtubule cytoskeleton"/>
    <property type="evidence" value="ECO:0007669"/>
    <property type="project" value="TreeGrafter"/>
</dbReference>
<dbReference type="Pfam" id="PF00225">
    <property type="entry name" value="Kinesin"/>
    <property type="match status" value="1"/>
</dbReference>
<evidence type="ECO:0000256" key="1">
    <source>
        <dbReference type="PROSITE-ProRule" id="PRU00283"/>
    </source>
</evidence>
<feature type="compositionally biased region" description="Acidic residues" evidence="3">
    <location>
        <begin position="405"/>
        <end position="422"/>
    </location>
</feature>
<dbReference type="InterPro" id="IPR027640">
    <property type="entry name" value="Kinesin-like_fam"/>
</dbReference>
<keyword evidence="6" id="KW-1185">Reference proteome</keyword>
<keyword evidence="1" id="KW-0067">ATP-binding</keyword>
<dbReference type="InterPro" id="IPR001752">
    <property type="entry name" value="Kinesin_motor_dom"/>
</dbReference>
<gene>
    <name evidence="5" type="ORF">GSBLH_T00000120001</name>
</gene>
<feature type="compositionally biased region" description="Basic and acidic residues" evidence="3">
    <location>
        <begin position="393"/>
        <end position="404"/>
    </location>
</feature>
<sequence>MEARYQNQIAKLTQSLQQHDMERLKMEEERKEKEKELELLREEVEGLKREREELKRESEGFKEEMGEKEEQLIQMKHEIEEWREKADRLNVELKGKSERNEGIEELDRMKTENESLKTELNEMKKENESLKGELKNVQMENEREELNQCIEELERVKQENESLRAELERGKEGVAMAETIALKEELDNLNKVNASLREELIKLSAERKNLLNPLLSHQLPRGYQIDLNEFNEFNDQQSLEGEPDFRTHPPEQFFYSSPLPTSSSSLEAYRLVISQLYREVLSLQRENQSLVAQLDAAKPLQITITPSGMEESNAGVKSLIASMQMTMQTLQVTLKEKNDLIAKLNAQLQQFLSDSHPNGEFSLDQREVETENMLNSEEQTESEGEEEQSQQSQHKEEEDQRDHEDQEDQKDQEEEEEEEEEEKGASPKQDFSQEMQMAREEAERMRQSCEQLMEENNAKEKLLEAQRSREQQLSDEVASLQNQVSALEEKREELQTLLSLSRQNIQQLSTLFKGQLGQLRDSLSSLPPLLTAQQTSLRGEMETTIRTIAAKYAFLTNHLLSSRQLISSLRDEIQNYKGNYRVMIRVRPINNTDTSTHSCIRITDEYNISIQSEDTRNEPKSFVFDRILPPAASQEELFLEIEPAVLSVFRGINSTILAYGQTGSGKTYSMVGEKGRLGLTFRSCHLLFEEFRYRADTSYELKISISEIYCETLRDLLAEGRKVSVPFSAKDRLVEVAFFSVSPCR</sequence>
<evidence type="ECO:0000256" key="2">
    <source>
        <dbReference type="SAM" id="Coils"/>
    </source>
</evidence>
<evidence type="ECO:0000313" key="6">
    <source>
        <dbReference type="Proteomes" id="UP000008312"/>
    </source>
</evidence>
<evidence type="ECO:0000256" key="3">
    <source>
        <dbReference type="SAM" id="MobiDB-lite"/>
    </source>
</evidence>
<feature type="region of interest" description="Disordered" evidence="3">
    <location>
        <begin position="50"/>
        <end position="69"/>
    </location>
</feature>
<dbReference type="SUPFAM" id="SSF52540">
    <property type="entry name" value="P-loop containing nucleoside triphosphate hydrolases"/>
    <property type="match status" value="1"/>
</dbReference>
<feature type="coiled-coil region" evidence="2">
    <location>
        <begin position="266"/>
        <end position="293"/>
    </location>
</feature>
<dbReference type="GeneID" id="24917439"/>
<dbReference type="PANTHER" id="PTHR47972:SF28">
    <property type="entry name" value="KINESIN-LIKE PROTEIN KLP-3"/>
    <property type="match status" value="1"/>
</dbReference>
<feature type="region of interest" description="Disordered" evidence="3">
    <location>
        <begin position="366"/>
        <end position="448"/>
    </location>
</feature>
<organism evidence="5">
    <name type="scientific">Blastocystis hominis</name>
    <dbReference type="NCBI Taxonomy" id="12968"/>
    <lineage>
        <taxon>Eukaryota</taxon>
        <taxon>Sar</taxon>
        <taxon>Stramenopiles</taxon>
        <taxon>Bigyra</taxon>
        <taxon>Opalozoa</taxon>
        <taxon>Opalinata</taxon>
        <taxon>Blastocystidae</taxon>
        <taxon>Blastocystis</taxon>
    </lineage>
</organism>
<protein>
    <recommendedName>
        <fullName evidence="4">Kinesin motor domain-containing protein</fullName>
    </recommendedName>
</protein>
<feature type="compositionally biased region" description="Basic and acidic residues" evidence="3">
    <location>
        <begin position="437"/>
        <end position="447"/>
    </location>
</feature>
<dbReference type="Gene3D" id="3.40.850.10">
    <property type="entry name" value="Kinesin motor domain"/>
    <property type="match status" value="1"/>
</dbReference>
<dbReference type="InterPro" id="IPR036961">
    <property type="entry name" value="Kinesin_motor_dom_sf"/>
</dbReference>
<proteinExistence type="inferred from homology"/>
<feature type="coiled-coil region" evidence="2">
    <location>
        <begin position="327"/>
        <end position="354"/>
    </location>
</feature>
<comment type="similarity">
    <text evidence="1">Belongs to the TRAFAC class myosin-kinesin ATPase superfamily. Kinesin family.</text>
</comment>
<dbReference type="GO" id="GO:0007018">
    <property type="term" value="P:microtubule-based movement"/>
    <property type="evidence" value="ECO:0007669"/>
    <property type="project" value="InterPro"/>
</dbReference>
<dbReference type="OrthoDB" id="3176171at2759"/>
<dbReference type="OMA" id="ECMELEN"/>
<dbReference type="GO" id="GO:0005524">
    <property type="term" value="F:ATP binding"/>
    <property type="evidence" value="ECO:0007669"/>
    <property type="project" value="UniProtKB-UniRule"/>
</dbReference>
<dbReference type="PANTHER" id="PTHR47972">
    <property type="entry name" value="KINESIN-LIKE PROTEIN KLP-3"/>
    <property type="match status" value="1"/>
</dbReference>
<dbReference type="InParanoid" id="D8LV40"/>
<feature type="domain" description="Kinesin motor" evidence="4">
    <location>
        <begin position="579"/>
        <end position="745"/>
    </location>
</feature>
<dbReference type="RefSeq" id="XP_012893727.1">
    <property type="nucleotide sequence ID" value="XM_013038273.1"/>
</dbReference>
<dbReference type="SMART" id="SM00129">
    <property type="entry name" value="KISc"/>
    <property type="match status" value="1"/>
</dbReference>
<dbReference type="InterPro" id="IPR027417">
    <property type="entry name" value="P-loop_NTPase"/>
</dbReference>
<feature type="compositionally biased region" description="Basic and acidic residues" evidence="3">
    <location>
        <begin position="19"/>
        <end position="36"/>
    </location>
</feature>
<dbReference type="EMBL" id="FN668638">
    <property type="protein sequence ID" value="CBK19679.2"/>
    <property type="molecule type" value="Genomic_DNA"/>
</dbReference>
<dbReference type="GO" id="GO:0003777">
    <property type="term" value="F:microtubule motor activity"/>
    <property type="evidence" value="ECO:0007669"/>
    <property type="project" value="InterPro"/>
</dbReference>
<name>D8LV40_BLAHO</name>
<feature type="compositionally biased region" description="Polar residues" evidence="3">
    <location>
        <begin position="1"/>
        <end position="18"/>
    </location>
</feature>